<keyword evidence="1" id="KW-0472">Membrane</keyword>
<evidence type="ECO:0000313" key="2">
    <source>
        <dbReference type="EMBL" id="GLJ59401.1"/>
    </source>
</evidence>
<accession>A0AAD3NTW8</accession>
<reference evidence="2" key="1">
    <citation type="submission" date="2022-12" db="EMBL/GenBank/DDBJ databases">
        <title>Chromosome-Level Genome Assembly of Japanese Cedar (Cryptomeriajaponica D. Don).</title>
        <authorList>
            <person name="Fujino T."/>
            <person name="Yamaguchi K."/>
            <person name="Yokoyama T."/>
            <person name="Hamanaka T."/>
            <person name="Harazono Y."/>
            <person name="Kamada H."/>
            <person name="Kobayashi W."/>
            <person name="Ujino-Ihara T."/>
            <person name="Uchiyama K."/>
            <person name="Matsumoto A."/>
            <person name="Izuno A."/>
            <person name="Tsumura Y."/>
            <person name="Toyoda A."/>
            <person name="Shigenobu S."/>
            <person name="Moriguchi Y."/>
            <person name="Ueno S."/>
            <person name="Kasahara M."/>
        </authorList>
    </citation>
    <scope>NUCLEOTIDE SEQUENCE</scope>
</reference>
<name>A0AAD3NTW8_CRYJA</name>
<dbReference type="EMBL" id="BSEH01000901">
    <property type="protein sequence ID" value="GLJ59401.1"/>
    <property type="molecule type" value="Genomic_DNA"/>
</dbReference>
<protein>
    <submittedName>
        <fullName evidence="2">Uncharacterized protein</fullName>
    </submittedName>
</protein>
<proteinExistence type="predicted"/>
<keyword evidence="1" id="KW-1133">Transmembrane helix</keyword>
<organism evidence="2 3">
    <name type="scientific">Cryptomeria japonica</name>
    <name type="common">Japanese cedar</name>
    <name type="synonym">Cupressus japonica</name>
    <dbReference type="NCBI Taxonomy" id="3369"/>
    <lineage>
        <taxon>Eukaryota</taxon>
        <taxon>Viridiplantae</taxon>
        <taxon>Streptophyta</taxon>
        <taxon>Embryophyta</taxon>
        <taxon>Tracheophyta</taxon>
        <taxon>Spermatophyta</taxon>
        <taxon>Pinopsida</taxon>
        <taxon>Pinidae</taxon>
        <taxon>Conifers II</taxon>
        <taxon>Cupressales</taxon>
        <taxon>Cupressaceae</taxon>
        <taxon>Cryptomeria</taxon>
    </lineage>
</organism>
<keyword evidence="3" id="KW-1185">Reference proteome</keyword>
<keyword evidence="1" id="KW-0812">Transmembrane</keyword>
<sequence length="136" mass="14978">MSCFFHTAFSDPGRRGRPTVVYVIIVLIVSIITVHGLVIVLADETIAVNLTTNEDLKGVYSRDSGIKNPYSGSFIDNCLTTLCSATPISLIEARGEISHQDLGQNEAGLLIQLSHTQYQHQQLRMMTQNEVKTSDV</sequence>
<dbReference type="AlphaFoldDB" id="A0AAD3NTW8"/>
<dbReference type="Proteomes" id="UP001234787">
    <property type="component" value="Unassembled WGS sequence"/>
</dbReference>
<evidence type="ECO:0000313" key="3">
    <source>
        <dbReference type="Proteomes" id="UP001234787"/>
    </source>
</evidence>
<comment type="caution">
    <text evidence="2">The sequence shown here is derived from an EMBL/GenBank/DDBJ whole genome shotgun (WGS) entry which is preliminary data.</text>
</comment>
<gene>
    <name evidence="2" type="ORF">SUGI_1507240</name>
</gene>
<feature type="transmembrane region" description="Helical" evidence="1">
    <location>
        <begin position="20"/>
        <end position="42"/>
    </location>
</feature>
<evidence type="ECO:0000256" key="1">
    <source>
        <dbReference type="SAM" id="Phobius"/>
    </source>
</evidence>